<dbReference type="Proteomes" id="UP000507470">
    <property type="component" value="Unassembled WGS sequence"/>
</dbReference>
<dbReference type="CDD" id="cd01120">
    <property type="entry name" value="RecA-like_superfamily"/>
    <property type="match status" value="1"/>
</dbReference>
<dbReference type="AlphaFoldDB" id="A0A6J8F1Z7"/>
<dbReference type="EMBL" id="CACVKT020010251">
    <property type="protein sequence ID" value="CAC5425501.1"/>
    <property type="molecule type" value="Genomic_DNA"/>
</dbReference>
<dbReference type="OrthoDB" id="10340781at2759"/>
<reference evidence="2 3" key="1">
    <citation type="submission" date="2020-06" db="EMBL/GenBank/DDBJ databases">
        <authorList>
            <person name="Li R."/>
            <person name="Bekaert M."/>
        </authorList>
    </citation>
    <scope>NUCLEOTIDE SEQUENCE [LARGE SCALE GENOMIC DNA]</scope>
    <source>
        <strain evidence="3">wild</strain>
    </source>
</reference>
<dbReference type="InterPro" id="IPR049050">
    <property type="entry name" value="nSTAND3"/>
</dbReference>
<dbReference type="SUPFAM" id="SSF52540">
    <property type="entry name" value="P-loop containing nucleoside triphosphate hydrolases"/>
    <property type="match status" value="1"/>
</dbReference>
<name>A0A6J8F1Z7_MYTCO</name>
<proteinExistence type="predicted"/>
<sequence length="353" mass="41235">MGYYTGFGETCDSSAVLGLIINIDKFPPVVKSDADDVRRNIRNPWAHCDFNEWDAVNYSDSFQLMKKLVKELSLIYTEEHQIIGELKKWEINGQNFLSVTTLGLELVFDIRKQTQVLAEYTNQVAGKTDYNSIRIKNVLENFDTLLNTVTQLKKDMEEIGKRLLVKEEKYDSLFEHSVLIVGEPGIGKSMLLHYVALKLQKKIDYNIIPCSGMQDILQHHKEDRKQMFVLDDICGRFTISMSDIEHWMNNEDKLKRFLKKGCIKVAATCRLDIYNDEKFQASCTVFKSNIFNFSVEYGRDDKLTICKKYLSETNIKLLKDRNVDFTPLMCYLYSKKKFQSDRFFRMSFRNIPK</sequence>
<feature type="domain" description="Novel STAND NTPase 3" evidence="1">
    <location>
        <begin position="175"/>
        <end position="310"/>
    </location>
</feature>
<protein>
    <recommendedName>
        <fullName evidence="1">Novel STAND NTPase 3 domain-containing protein</fullName>
    </recommendedName>
</protein>
<accession>A0A6J8F1Z7</accession>
<dbReference type="InterPro" id="IPR027417">
    <property type="entry name" value="P-loop_NTPase"/>
</dbReference>
<dbReference type="Pfam" id="PF20720">
    <property type="entry name" value="nSTAND3"/>
    <property type="match status" value="1"/>
</dbReference>
<organism evidence="2 3">
    <name type="scientific">Mytilus coruscus</name>
    <name type="common">Sea mussel</name>
    <dbReference type="NCBI Taxonomy" id="42192"/>
    <lineage>
        <taxon>Eukaryota</taxon>
        <taxon>Metazoa</taxon>
        <taxon>Spiralia</taxon>
        <taxon>Lophotrochozoa</taxon>
        <taxon>Mollusca</taxon>
        <taxon>Bivalvia</taxon>
        <taxon>Autobranchia</taxon>
        <taxon>Pteriomorphia</taxon>
        <taxon>Mytilida</taxon>
        <taxon>Mytiloidea</taxon>
        <taxon>Mytilidae</taxon>
        <taxon>Mytilinae</taxon>
        <taxon>Mytilus</taxon>
    </lineage>
</organism>
<evidence type="ECO:0000313" key="3">
    <source>
        <dbReference type="Proteomes" id="UP000507470"/>
    </source>
</evidence>
<evidence type="ECO:0000259" key="1">
    <source>
        <dbReference type="Pfam" id="PF20720"/>
    </source>
</evidence>
<evidence type="ECO:0000313" key="2">
    <source>
        <dbReference type="EMBL" id="CAC5425501.1"/>
    </source>
</evidence>
<keyword evidence="3" id="KW-1185">Reference proteome</keyword>
<gene>
    <name evidence="2" type="ORF">MCOR_57312</name>
</gene>
<dbReference type="Gene3D" id="3.40.50.300">
    <property type="entry name" value="P-loop containing nucleotide triphosphate hydrolases"/>
    <property type="match status" value="1"/>
</dbReference>